<feature type="region of interest" description="Disordered" evidence="1">
    <location>
        <begin position="145"/>
        <end position="164"/>
    </location>
</feature>
<reference evidence="2 3" key="1">
    <citation type="journal article" date="2019" name="Sci. Rep.">
        <title>A high-quality genome of Eragrostis curvula grass provides insights into Poaceae evolution and supports new strategies to enhance forage quality.</title>
        <authorList>
            <person name="Carballo J."/>
            <person name="Santos B.A.C.M."/>
            <person name="Zappacosta D."/>
            <person name="Garbus I."/>
            <person name="Selva J.P."/>
            <person name="Gallo C.A."/>
            <person name="Diaz A."/>
            <person name="Albertini E."/>
            <person name="Caccamo M."/>
            <person name="Echenique V."/>
        </authorList>
    </citation>
    <scope>NUCLEOTIDE SEQUENCE [LARGE SCALE GENOMIC DNA]</scope>
    <source>
        <strain evidence="3">cv. Victoria</strain>
        <tissue evidence="2">Leaf</tissue>
    </source>
</reference>
<dbReference type="Proteomes" id="UP000324897">
    <property type="component" value="Chromosome 7"/>
</dbReference>
<evidence type="ECO:0000313" key="2">
    <source>
        <dbReference type="EMBL" id="TVU17276.1"/>
    </source>
</evidence>
<proteinExistence type="predicted"/>
<accession>A0A5J9U0Z1</accession>
<evidence type="ECO:0000256" key="1">
    <source>
        <dbReference type="SAM" id="MobiDB-lite"/>
    </source>
</evidence>
<dbReference type="Gramene" id="TVU17276">
    <property type="protein sequence ID" value="TVU17276"/>
    <property type="gene ID" value="EJB05_33296"/>
</dbReference>
<dbReference type="EMBL" id="RWGY01000029">
    <property type="protein sequence ID" value="TVU17276.1"/>
    <property type="molecule type" value="Genomic_DNA"/>
</dbReference>
<protein>
    <submittedName>
        <fullName evidence="2">Uncharacterized protein</fullName>
    </submittedName>
</protein>
<keyword evidence="3" id="KW-1185">Reference proteome</keyword>
<evidence type="ECO:0000313" key="3">
    <source>
        <dbReference type="Proteomes" id="UP000324897"/>
    </source>
</evidence>
<dbReference type="AlphaFoldDB" id="A0A5J9U0Z1"/>
<comment type="caution">
    <text evidence="2">The sequence shown here is derived from an EMBL/GenBank/DDBJ whole genome shotgun (WGS) entry which is preliminary data.</text>
</comment>
<sequence length="182" mass="20271">MASGAAGAPQRSIRHAEQRNSLRRHGPGSSSSDPVVYRKSENDHSLRWWFLGRHVRMSPATPEVFDVMPPNRARAASSVRRRIYLASLDSLRLPHIGCRTILSSDAIFASPGTEVVQDGTSNNGGRLRARVTLETSRHFCISAELDRSRAPSDERPHARTELGPQEWEHIHITHVLLSRVAS</sequence>
<gene>
    <name evidence="2" type="ORF">EJB05_33296</name>
</gene>
<name>A0A5J9U0Z1_9POAL</name>
<feature type="region of interest" description="Disordered" evidence="1">
    <location>
        <begin position="1"/>
        <end position="37"/>
    </location>
</feature>
<organism evidence="2 3">
    <name type="scientific">Eragrostis curvula</name>
    <name type="common">weeping love grass</name>
    <dbReference type="NCBI Taxonomy" id="38414"/>
    <lineage>
        <taxon>Eukaryota</taxon>
        <taxon>Viridiplantae</taxon>
        <taxon>Streptophyta</taxon>
        <taxon>Embryophyta</taxon>
        <taxon>Tracheophyta</taxon>
        <taxon>Spermatophyta</taxon>
        <taxon>Magnoliopsida</taxon>
        <taxon>Liliopsida</taxon>
        <taxon>Poales</taxon>
        <taxon>Poaceae</taxon>
        <taxon>PACMAD clade</taxon>
        <taxon>Chloridoideae</taxon>
        <taxon>Eragrostideae</taxon>
        <taxon>Eragrostidinae</taxon>
        <taxon>Eragrostis</taxon>
    </lineage>
</organism>
<feature type="non-terminal residue" evidence="2">
    <location>
        <position position="1"/>
    </location>
</feature>